<evidence type="ECO:0000313" key="2">
    <source>
        <dbReference type="EMBL" id="KAK5771566.1"/>
    </source>
</evidence>
<evidence type="ECO:0000259" key="1">
    <source>
        <dbReference type="Pfam" id="PF13976"/>
    </source>
</evidence>
<dbReference type="Proteomes" id="UP001358586">
    <property type="component" value="Chromosome 13"/>
</dbReference>
<reference evidence="2 3" key="1">
    <citation type="submission" date="2023-03" db="EMBL/GenBank/DDBJ databases">
        <title>WGS of Gossypium arboreum.</title>
        <authorList>
            <person name="Yu D."/>
        </authorList>
    </citation>
    <scope>NUCLEOTIDE SEQUENCE [LARGE SCALE GENOMIC DNA]</scope>
    <source>
        <tissue evidence="2">Leaf</tissue>
    </source>
</reference>
<name>A0ABR0MEH6_GOSAR</name>
<dbReference type="Pfam" id="PF13976">
    <property type="entry name" value="gag_pre-integrs"/>
    <property type="match status" value="1"/>
</dbReference>
<dbReference type="PANTHER" id="PTHR34222">
    <property type="entry name" value="GAG_PRE-INTEGRS DOMAIN-CONTAINING PROTEIN"/>
    <property type="match status" value="1"/>
</dbReference>
<proteinExistence type="predicted"/>
<protein>
    <recommendedName>
        <fullName evidence="1">GAG-pre-integrase domain-containing protein</fullName>
    </recommendedName>
</protein>
<dbReference type="PANTHER" id="PTHR34222:SF97">
    <property type="entry name" value="CATALYTIC REGION, PUTATIVE-RELATED"/>
    <property type="match status" value="1"/>
</dbReference>
<sequence>MQRSPLACHGSKAAIDGLNMVSKPSVIGFLWQLRVSSSTFVCKDLSVKVVFASSAEVVWTDIDEDFNKVDGSRIFSLHLPTVNPTYSMLVQEESQRLHAPRPVVLDPTLVYSAAMTHKKWFNGVCDDCKIEGQKRESCYKLIGYPSDFKFTRKKDLSSGKILGIGKEQGALYVLQPSQPTFLSSSTLTKGNISFHTTATTDLSLLWHSRLGHASISRLSRMPLQPCNFSDSTPIPHCYICPLSKQTRLPFTISKTRVEIVILFLELDTSFSFSPNNLPLPLDSSPLPLDSPSPHSSSVPPVSLSSKSPIMSMTPTLMLRCTFRLPK</sequence>
<dbReference type="InterPro" id="IPR025724">
    <property type="entry name" value="GAG-pre-integrase_dom"/>
</dbReference>
<dbReference type="EMBL" id="JARKNE010000013">
    <property type="protein sequence ID" value="KAK5771566.1"/>
    <property type="molecule type" value="Genomic_DNA"/>
</dbReference>
<comment type="caution">
    <text evidence="2">The sequence shown here is derived from an EMBL/GenBank/DDBJ whole genome shotgun (WGS) entry which is preliminary data.</text>
</comment>
<organism evidence="2 3">
    <name type="scientific">Gossypium arboreum</name>
    <name type="common">Tree cotton</name>
    <name type="synonym">Gossypium nanking</name>
    <dbReference type="NCBI Taxonomy" id="29729"/>
    <lineage>
        <taxon>Eukaryota</taxon>
        <taxon>Viridiplantae</taxon>
        <taxon>Streptophyta</taxon>
        <taxon>Embryophyta</taxon>
        <taxon>Tracheophyta</taxon>
        <taxon>Spermatophyta</taxon>
        <taxon>Magnoliopsida</taxon>
        <taxon>eudicotyledons</taxon>
        <taxon>Gunneridae</taxon>
        <taxon>Pentapetalae</taxon>
        <taxon>rosids</taxon>
        <taxon>malvids</taxon>
        <taxon>Malvales</taxon>
        <taxon>Malvaceae</taxon>
        <taxon>Malvoideae</taxon>
        <taxon>Gossypium</taxon>
    </lineage>
</organism>
<evidence type="ECO:0000313" key="3">
    <source>
        <dbReference type="Proteomes" id="UP001358586"/>
    </source>
</evidence>
<accession>A0ABR0MEH6</accession>
<keyword evidence="3" id="KW-1185">Reference proteome</keyword>
<gene>
    <name evidence="2" type="ORF">PVK06_047784</name>
</gene>
<feature type="domain" description="GAG-pre-integrase" evidence="1">
    <location>
        <begin position="182"/>
        <end position="245"/>
    </location>
</feature>